<evidence type="ECO:0000256" key="5">
    <source>
        <dbReference type="ARBA" id="ARBA00023163"/>
    </source>
</evidence>
<evidence type="ECO:0000256" key="3">
    <source>
        <dbReference type="ARBA" id="ARBA00022679"/>
    </source>
</evidence>
<keyword evidence="9" id="KW-1185">Reference proteome</keyword>
<keyword evidence="6" id="KW-0539">Nucleus</keyword>
<evidence type="ECO:0000256" key="2">
    <source>
        <dbReference type="ARBA" id="ARBA00013184"/>
    </source>
</evidence>
<evidence type="ECO:0000313" key="8">
    <source>
        <dbReference type="EMBL" id="RXN35628.1"/>
    </source>
</evidence>
<reference evidence="8 9" key="1">
    <citation type="submission" date="2018-03" db="EMBL/GenBank/DDBJ databases">
        <title>Draft genome sequence of Rohu Carp (Labeo rohita).</title>
        <authorList>
            <person name="Das P."/>
            <person name="Kushwaha B."/>
            <person name="Joshi C.G."/>
            <person name="Kumar D."/>
            <person name="Nagpure N.S."/>
            <person name="Sahoo L."/>
            <person name="Das S.P."/>
            <person name="Bit A."/>
            <person name="Patnaik S."/>
            <person name="Meher P.K."/>
            <person name="Jayasankar P."/>
            <person name="Koringa P.G."/>
            <person name="Patel N.V."/>
            <person name="Hinsu A.T."/>
            <person name="Kumar R."/>
            <person name="Pandey M."/>
            <person name="Agarwal S."/>
            <person name="Srivastava S."/>
            <person name="Singh M."/>
            <person name="Iquebal M.A."/>
            <person name="Jaiswal S."/>
            <person name="Angadi U.B."/>
            <person name="Kumar N."/>
            <person name="Raza M."/>
            <person name="Shah T.M."/>
            <person name="Rai A."/>
            <person name="Jena J.K."/>
        </authorList>
    </citation>
    <scope>NUCLEOTIDE SEQUENCE [LARGE SCALE GENOMIC DNA]</scope>
    <source>
        <strain evidence="8">DASCIFA01</strain>
        <tissue evidence="8">Testis</tissue>
    </source>
</reference>
<dbReference type="EMBL" id="QBIY01011100">
    <property type="protein sequence ID" value="RXN35628.1"/>
    <property type="molecule type" value="Genomic_DNA"/>
</dbReference>
<dbReference type="InterPro" id="IPR036529">
    <property type="entry name" value="KIX_dom_sf"/>
</dbReference>
<dbReference type="GO" id="GO:0005654">
    <property type="term" value="C:nucleoplasm"/>
    <property type="evidence" value="ECO:0007669"/>
    <property type="project" value="UniProtKB-ARBA"/>
</dbReference>
<comment type="subcellular location">
    <subcellularLocation>
        <location evidence="1">Nucleus</location>
    </subcellularLocation>
</comment>
<feature type="domain" description="KIX" evidence="7">
    <location>
        <begin position="30"/>
        <end position="109"/>
    </location>
</feature>
<evidence type="ECO:0000256" key="4">
    <source>
        <dbReference type="ARBA" id="ARBA00023015"/>
    </source>
</evidence>
<dbReference type="PANTHER" id="PTHR13808:SF29">
    <property type="entry name" value="HISTONE ACETYLTRANSFERASE P300"/>
    <property type="match status" value="1"/>
</dbReference>
<sequence>MVMIGIVTLYFIIHVINWNLPASVPLSLPSIKKSWHENITQELRNHQVHKLVQAIFPVPDPAALQDKRLENLVVYACKVEGVFYESAISRVEYYQLLAEKIYKIQKELEEKRRSRLPKPLVNTQNP</sequence>
<dbReference type="GO" id="GO:0005667">
    <property type="term" value="C:transcription regulator complex"/>
    <property type="evidence" value="ECO:0007669"/>
    <property type="project" value="TreeGrafter"/>
</dbReference>
<evidence type="ECO:0000256" key="1">
    <source>
        <dbReference type="ARBA" id="ARBA00004123"/>
    </source>
</evidence>
<dbReference type="STRING" id="84645.A0A498NV80"/>
<name>A0A498NV80_LABRO</name>
<dbReference type="SUPFAM" id="SSF47040">
    <property type="entry name" value="Kix domain of CBP (creb binding protein)"/>
    <property type="match status" value="1"/>
</dbReference>
<gene>
    <name evidence="8" type="ORF">ROHU_014165</name>
</gene>
<dbReference type="PANTHER" id="PTHR13808">
    <property type="entry name" value="CBP/P300-RELATED"/>
    <property type="match status" value="1"/>
</dbReference>
<keyword evidence="5" id="KW-0804">Transcription</keyword>
<dbReference type="GO" id="GO:0003713">
    <property type="term" value="F:transcription coactivator activity"/>
    <property type="evidence" value="ECO:0007669"/>
    <property type="project" value="TreeGrafter"/>
</dbReference>
<dbReference type="Proteomes" id="UP000290572">
    <property type="component" value="Unassembled WGS sequence"/>
</dbReference>
<comment type="caution">
    <text evidence="8">The sequence shown here is derived from an EMBL/GenBank/DDBJ whole genome shotgun (WGS) entry which is preliminary data.</text>
</comment>
<proteinExistence type="predicted"/>
<dbReference type="GO" id="GO:0045944">
    <property type="term" value="P:positive regulation of transcription by RNA polymerase II"/>
    <property type="evidence" value="ECO:0007669"/>
    <property type="project" value="TreeGrafter"/>
</dbReference>
<accession>A0A498NV80</accession>
<keyword evidence="4" id="KW-0805">Transcription regulation</keyword>
<keyword evidence="3" id="KW-0808">Transferase</keyword>
<evidence type="ECO:0000256" key="6">
    <source>
        <dbReference type="ARBA" id="ARBA00023242"/>
    </source>
</evidence>
<dbReference type="GO" id="GO:0000123">
    <property type="term" value="C:histone acetyltransferase complex"/>
    <property type="evidence" value="ECO:0007669"/>
    <property type="project" value="TreeGrafter"/>
</dbReference>
<protein>
    <recommendedName>
        <fullName evidence="2">histone acetyltransferase</fullName>
        <ecNumber evidence="2">2.3.1.48</ecNumber>
    </recommendedName>
</protein>
<dbReference type="Pfam" id="PF02172">
    <property type="entry name" value="KIX"/>
    <property type="match status" value="1"/>
</dbReference>
<dbReference type="InterPro" id="IPR003101">
    <property type="entry name" value="KIX_dom"/>
</dbReference>
<dbReference type="EC" id="2.3.1.48" evidence="2"/>
<dbReference type="InterPro" id="IPR013178">
    <property type="entry name" value="Histone_AcTrfase_Rtt109/CBP"/>
</dbReference>
<evidence type="ECO:0000259" key="7">
    <source>
        <dbReference type="PROSITE" id="PS50952"/>
    </source>
</evidence>
<dbReference type="PROSITE" id="PS50952">
    <property type="entry name" value="KIX"/>
    <property type="match status" value="1"/>
</dbReference>
<dbReference type="Gene3D" id="1.10.246.20">
    <property type="entry name" value="Coactivator CBP, KIX domain"/>
    <property type="match status" value="1"/>
</dbReference>
<evidence type="ECO:0000313" key="9">
    <source>
        <dbReference type="Proteomes" id="UP000290572"/>
    </source>
</evidence>
<dbReference type="AlphaFoldDB" id="A0A498NV80"/>
<dbReference type="GO" id="GO:0004402">
    <property type="term" value="F:histone acetyltransferase activity"/>
    <property type="evidence" value="ECO:0007669"/>
    <property type="project" value="InterPro"/>
</dbReference>
<organism evidence="8 9">
    <name type="scientific">Labeo rohita</name>
    <name type="common">Indian major carp</name>
    <name type="synonym">Cyprinus rohita</name>
    <dbReference type="NCBI Taxonomy" id="84645"/>
    <lineage>
        <taxon>Eukaryota</taxon>
        <taxon>Metazoa</taxon>
        <taxon>Chordata</taxon>
        <taxon>Craniata</taxon>
        <taxon>Vertebrata</taxon>
        <taxon>Euteleostomi</taxon>
        <taxon>Actinopterygii</taxon>
        <taxon>Neopterygii</taxon>
        <taxon>Teleostei</taxon>
        <taxon>Ostariophysi</taxon>
        <taxon>Cypriniformes</taxon>
        <taxon>Cyprinidae</taxon>
        <taxon>Labeoninae</taxon>
        <taxon>Labeonini</taxon>
        <taxon>Labeo</taxon>
    </lineage>
</organism>
<dbReference type="GO" id="GO:0031490">
    <property type="term" value="F:chromatin DNA binding"/>
    <property type="evidence" value="ECO:0007669"/>
    <property type="project" value="TreeGrafter"/>
</dbReference>